<dbReference type="GO" id="GO:0005525">
    <property type="term" value="F:GTP binding"/>
    <property type="evidence" value="ECO:0007669"/>
    <property type="project" value="InterPro"/>
</dbReference>
<evidence type="ECO:0000313" key="3">
    <source>
        <dbReference type="Proteomes" id="UP000053820"/>
    </source>
</evidence>
<keyword evidence="3" id="KW-1185">Reference proteome</keyword>
<dbReference type="HOGENOM" id="CLU_023805_2_1_1"/>
<dbReference type="InterPro" id="IPR027417">
    <property type="entry name" value="P-loop_NTPase"/>
</dbReference>
<evidence type="ECO:0000313" key="2">
    <source>
        <dbReference type="EMBL" id="KIJ58954.1"/>
    </source>
</evidence>
<dbReference type="SUPFAM" id="SSF52540">
    <property type="entry name" value="P-loop containing nucleoside triphosphate hydrolases"/>
    <property type="match status" value="1"/>
</dbReference>
<dbReference type="Pfam" id="PF01926">
    <property type="entry name" value="MMR_HSR1"/>
    <property type="match status" value="1"/>
</dbReference>
<accession>A0A0C9V110</accession>
<dbReference type="AlphaFoldDB" id="A0A0C9V110"/>
<dbReference type="EMBL" id="KN839903">
    <property type="protein sequence ID" value="KIJ58954.1"/>
    <property type="molecule type" value="Genomic_DNA"/>
</dbReference>
<organism evidence="2 3">
    <name type="scientific">Hydnomerulius pinastri MD-312</name>
    <dbReference type="NCBI Taxonomy" id="994086"/>
    <lineage>
        <taxon>Eukaryota</taxon>
        <taxon>Fungi</taxon>
        <taxon>Dikarya</taxon>
        <taxon>Basidiomycota</taxon>
        <taxon>Agaricomycotina</taxon>
        <taxon>Agaricomycetes</taxon>
        <taxon>Agaricomycetidae</taxon>
        <taxon>Boletales</taxon>
        <taxon>Boletales incertae sedis</taxon>
        <taxon>Leucogyrophana</taxon>
    </lineage>
</organism>
<evidence type="ECO:0000259" key="1">
    <source>
        <dbReference type="Pfam" id="PF01926"/>
    </source>
</evidence>
<dbReference type="OrthoDB" id="391988at2759"/>
<proteinExistence type="predicted"/>
<gene>
    <name evidence="2" type="ORF">HYDPIDRAFT_141117</name>
</gene>
<dbReference type="InterPro" id="IPR006073">
    <property type="entry name" value="GTP-bd"/>
</dbReference>
<sequence>MLADHDVEDEPLTSYFADVTRECNAFRILLIGKSGSGKSTLVNEVFDFEYEGSATSDYSVGDHDINRPILSSTNRSLILHDSKGLESGSDKNLNIVKRFLNDRKNGPVADQLHAIWYCVEIPLGGERLFEGGDLALLEYLKSSSVPLIVVFTKLDKLQFSERMRLQKEYASKGQDSKAMRNAKEQYVAAAAKKYQSSCIDVLQSPNIPKAWSHYCAVSMKQPQTIITLIELTKSLLDSSETLDVLFSQAQMPDVNYKVNLSLRAGKNMYRMGMFASALPLKGIRKVSLLKVLSVIHSDIVQVWNLQDPDEILLGANMRTMIRRLFVEPLILPALDCVAAASDGNSAQIIANIAGACFNPATLIGPAVSNTVKILDDIADATPSAARVLMAYIIDLTLGMESLHWLVRHKDGKTASEKDVIEAFSHYHVSENRKEAHKKIRNFIGDENILLSIQRDKVLSKAGEIVGKCRIDPKKMFKGRQ</sequence>
<reference evidence="2 3" key="1">
    <citation type="submission" date="2014-04" db="EMBL/GenBank/DDBJ databases">
        <title>Evolutionary Origins and Diversification of the Mycorrhizal Mutualists.</title>
        <authorList>
            <consortium name="DOE Joint Genome Institute"/>
            <consortium name="Mycorrhizal Genomics Consortium"/>
            <person name="Kohler A."/>
            <person name="Kuo A."/>
            <person name="Nagy L.G."/>
            <person name="Floudas D."/>
            <person name="Copeland A."/>
            <person name="Barry K.W."/>
            <person name="Cichocki N."/>
            <person name="Veneault-Fourrey C."/>
            <person name="LaButti K."/>
            <person name="Lindquist E.A."/>
            <person name="Lipzen A."/>
            <person name="Lundell T."/>
            <person name="Morin E."/>
            <person name="Murat C."/>
            <person name="Riley R."/>
            <person name="Ohm R."/>
            <person name="Sun H."/>
            <person name="Tunlid A."/>
            <person name="Henrissat B."/>
            <person name="Grigoriev I.V."/>
            <person name="Hibbett D.S."/>
            <person name="Martin F."/>
        </authorList>
    </citation>
    <scope>NUCLEOTIDE SEQUENCE [LARGE SCALE GENOMIC DNA]</scope>
    <source>
        <strain evidence="2 3">MD-312</strain>
    </source>
</reference>
<protein>
    <recommendedName>
        <fullName evidence="1">G domain-containing protein</fullName>
    </recommendedName>
</protein>
<dbReference type="Proteomes" id="UP000053820">
    <property type="component" value="Unassembled WGS sequence"/>
</dbReference>
<dbReference type="Gene3D" id="3.40.50.300">
    <property type="entry name" value="P-loop containing nucleotide triphosphate hydrolases"/>
    <property type="match status" value="1"/>
</dbReference>
<name>A0A0C9V110_9AGAM</name>
<feature type="domain" description="G" evidence="1">
    <location>
        <begin position="27"/>
        <end position="153"/>
    </location>
</feature>